<protein>
    <submittedName>
        <fullName evidence="1">Uncharacterized protein</fullName>
    </submittedName>
</protein>
<name>A0A974RZK5_PERPY</name>
<reference evidence="1 2" key="1">
    <citation type="submission" date="2021-01" db="EMBL/GenBank/DDBJ databases">
        <title>FDA dAtabase for Regulatory Grade micrObial Sequences (FDA-ARGOS): Supporting development and validation of Infectious Disease Dx tests.</title>
        <authorList>
            <person name="Nelson B."/>
            <person name="Plummer A."/>
            <person name="Tallon L."/>
            <person name="Sadzewicz L."/>
            <person name="Zhao X."/>
            <person name="Boylan J."/>
            <person name="Ott S."/>
            <person name="Bowen H."/>
            <person name="Vavikolanu K."/>
            <person name="Mehta A."/>
            <person name="Aluvathingal J."/>
            <person name="Nadendla S."/>
            <person name="Myers T."/>
            <person name="Yan Y."/>
            <person name="Sichtig H."/>
        </authorList>
    </citation>
    <scope>NUCLEOTIDE SEQUENCE [LARGE SCALE GENOMIC DNA]</scope>
    <source>
        <strain evidence="1 2">FDAARGOS_1161</strain>
    </source>
</reference>
<dbReference type="EMBL" id="CP068053">
    <property type="protein sequence ID" value="QQS99442.1"/>
    <property type="molecule type" value="Genomic_DNA"/>
</dbReference>
<evidence type="ECO:0000313" key="2">
    <source>
        <dbReference type="Proteomes" id="UP000595254"/>
    </source>
</evidence>
<dbReference type="RefSeq" id="WP_161629121.1">
    <property type="nucleotide sequence ID" value="NZ_CP068053.1"/>
</dbReference>
<dbReference type="Proteomes" id="UP000595254">
    <property type="component" value="Chromosome"/>
</dbReference>
<proteinExistence type="predicted"/>
<sequence>MEKQYLIAEILLERGLPDLVVKEITKLGEHELFFLKNKWNNSEEFSTDFQI</sequence>
<evidence type="ECO:0000313" key="1">
    <source>
        <dbReference type="EMBL" id="QQS99442.1"/>
    </source>
</evidence>
<keyword evidence="2" id="KW-1185">Reference proteome</keyword>
<accession>A0A974RZK5</accession>
<organism evidence="1 2">
    <name type="scientific">Peribacillus psychrosaccharolyticus</name>
    <name type="common">Bacillus psychrosaccharolyticus</name>
    <dbReference type="NCBI Taxonomy" id="1407"/>
    <lineage>
        <taxon>Bacteria</taxon>
        <taxon>Bacillati</taxon>
        <taxon>Bacillota</taxon>
        <taxon>Bacilli</taxon>
        <taxon>Bacillales</taxon>
        <taxon>Bacillaceae</taxon>
        <taxon>Peribacillus</taxon>
    </lineage>
</organism>
<dbReference type="KEGG" id="ppsr:I6J18_17825"/>
<dbReference type="AlphaFoldDB" id="A0A974RZK5"/>
<gene>
    <name evidence="1" type="ORF">I6J18_17825</name>
</gene>